<accession>A0A6N3F587</accession>
<dbReference type="AlphaFoldDB" id="A0A6N3F587"/>
<sequence>MRNKYISCYVAAFCAGLLSTACNDFLDEVPDNRTVIDTPEAVSELLVSAYPDANCVFFTESMSDNVTDRGNTLDPYVQPDWNRANRQAFYWEDIDMTYQDSPNYFWMASYQAIAAANHALEAIAELEAKGVDCSAQKGEALLCRAYNHFMLVNVFAQHYNPAFAATDMGVAYVTEPEKEVFGHYERVSVKETYDKIRKDLEEGLPLISNKAYGDTPKYHFTREAAQAFACRFYLYVGEWQKAIDAADEALGDNPTLRNWNEYIQMSTANREKNYTSVQESANLLLASTVSQFAVDQSFYRYGYSTAVNNSLFQQNDNVVNGVWAYRAEAYNVSSEALTMMKWKPYLKSDGVNSNSGIYYVMDPLFTTDEVVCDRIEALAMAGRYDEACEDIELFLTNKVKNYDSIAQPVTSLMVETYYKKFAPLHPFYENQMSEKQMAFVNCAVDFRRRELLMEGGRWFDIKRFDIEITHEAYQTGATDVLARRDLRRAVQIPEEVISYGVVPNPR</sequence>
<name>A0A6N3F587_9BACT</name>
<feature type="domain" description="SusD-like N-terminal" evidence="2">
    <location>
        <begin position="24"/>
        <end position="234"/>
    </location>
</feature>
<dbReference type="RefSeq" id="WP_412442755.1">
    <property type="nucleotide sequence ID" value="NZ_CACRUT010000016.1"/>
</dbReference>
<dbReference type="EMBL" id="CACRUT010000016">
    <property type="protein sequence ID" value="VYU47238.1"/>
    <property type="molecule type" value="Genomic_DNA"/>
</dbReference>
<dbReference type="InterPro" id="IPR033985">
    <property type="entry name" value="SusD-like_N"/>
</dbReference>
<evidence type="ECO:0000259" key="2">
    <source>
        <dbReference type="Pfam" id="PF14322"/>
    </source>
</evidence>
<dbReference type="PROSITE" id="PS51257">
    <property type="entry name" value="PROKAR_LIPOPROTEIN"/>
    <property type="match status" value="1"/>
</dbReference>
<gene>
    <name evidence="3" type="ORF">PCLFYP37_03030</name>
</gene>
<organism evidence="3">
    <name type="scientific">Paraprevotella clara</name>
    <dbReference type="NCBI Taxonomy" id="454154"/>
    <lineage>
        <taxon>Bacteria</taxon>
        <taxon>Pseudomonadati</taxon>
        <taxon>Bacteroidota</taxon>
        <taxon>Bacteroidia</taxon>
        <taxon>Bacteroidales</taxon>
        <taxon>Prevotellaceae</taxon>
        <taxon>Paraprevotella</taxon>
    </lineage>
</organism>
<dbReference type="SUPFAM" id="SSF48452">
    <property type="entry name" value="TPR-like"/>
    <property type="match status" value="1"/>
</dbReference>
<dbReference type="Pfam" id="PF14322">
    <property type="entry name" value="SusD-like_3"/>
    <property type="match status" value="1"/>
</dbReference>
<feature type="chain" id="PRO_5026667226" evidence="1">
    <location>
        <begin position="24"/>
        <end position="506"/>
    </location>
</feature>
<evidence type="ECO:0000313" key="3">
    <source>
        <dbReference type="EMBL" id="VYU47238.1"/>
    </source>
</evidence>
<reference evidence="3" key="1">
    <citation type="submission" date="2019-11" db="EMBL/GenBank/DDBJ databases">
        <authorList>
            <person name="Feng L."/>
        </authorList>
    </citation>
    <scope>NUCLEOTIDE SEQUENCE</scope>
    <source>
        <strain evidence="3">PclaraLFYP37</strain>
    </source>
</reference>
<keyword evidence="1" id="KW-0732">Signal</keyword>
<proteinExistence type="predicted"/>
<dbReference type="Gene3D" id="1.25.40.390">
    <property type="match status" value="2"/>
</dbReference>
<dbReference type="InterPro" id="IPR011990">
    <property type="entry name" value="TPR-like_helical_dom_sf"/>
</dbReference>
<protein>
    <submittedName>
        <fullName evidence="3">SusD family protein</fullName>
    </submittedName>
</protein>
<feature type="signal peptide" evidence="1">
    <location>
        <begin position="1"/>
        <end position="23"/>
    </location>
</feature>
<evidence type="ECO:0000256" key="1">
    <source>
        <dbReference type="SAM" id="SignalP"/>
    </source>
</evidence>